<dbReference type="AlphaFoldDB" id="A0A8S3Y7D2"/>
<comment type="caution">
    <text evidence="3">The sequence shown here is derived from an EMBL/GenBank/DDBJ whole genome shotgun (WGS) entry which is preliminary data.</text>
</comment>
<dbReference type="GO" id="GO:0031262">
    <property type="term" value="C:Ndc80 complex"/>
    <property type="evidence" value="ECO:0007669"/>
    <property type="project" value="InterPro"/>
</dbReference>
<evidence type="ECO:0000256" key="1">
    <source>
        <dbReference type="SAM" id="Coils"/>
    </source>
</evidence>
<reference evidence="3" key="1">
    <citation type="submission" date="2021-04" db="EMBL/GenBank/DDBJ databases">
        <authorList>
            <person name="Tunstrom K."/>
        </authorList>
    </citation>
    <scope>NUCLEOTIDE SEQUENCE</scope>
</reference>
<dbReference type="Proteomes" id="UP000691718">
    <property type="component" value="Unassembled WGS sequence"/>
</dbReference>
<dbReference type="InterPro" id="IPR005550">
    <property type="entry name" value="Kinetochore_Ndc80"/>
</dbReference>
<accession>A0A8S3Y7D2</accession>
<keyword evidence="1" id="KW-0175">Coiled coil</keyword>
<name>A0A8S3Y7D2_PARAO</name>
<proteinExistence type="predicted"/>
<gene>
    <name evidence="3" type="ORF">PAPOLLO_LOCUS26935</name>
</gene>
<keyword evidence="4" id="KW-1185">Reference proteome</keyword>
<feature type="coiled-coil region" evidence="1">
    <location>
        <begin position="489"/>
        <end position="636"/>
    </location>
</feature>
<dbReference type="EMBL" id="CAJQZP010001616">
    <property type="protein sequence ID" value="CAG5056848.1"/>
    <property type="molecule type" value="Genomic_DNA"/>
</dbReference>
<evidence type="ECO:0000256" key="2">
    <source>
        <dbReference type="SAM" id="MobiDB-lite"/>
    </source>
</evidence>
<dbReference type="PANTHER" id="PTHR10643:SF2">
    <property type="entry name" value="KINETOCHORE PROTEIN NDC80 HOMOLOG"/>
    <property type="match status" value="1"/>
</dbReference>
<sequence>MIPSNIITPLTGPAARKSRLEGKPSMLPKPRRTGSTNRLSPEVRRPSASYRSSSVEPPRVTFGGGRLSREASATKLPMIGRSRSQQGESKYGQSTTTPLRPSHYSRPTTTPERTPSKDRSNSWQTSLDRALAFVTIKDQRPISSAAWQRVEYARVTEALAGADGAPSMVLLRPLSITRFVDIVGALLSRISGDAKLNNDNYITKVPHQSKRLLYPGTVSKSWLRTVNTLHAFPHALALFVYLLDLANHIETPVEEEWLWMEKDEMTCLRRDYLYQCWLRFQDPGYQFDDLNKKYLQDLSLLLGNDEEKIGELQLVIKKYSACLEDEAEAEAAASAEEAQRNARRDALSVALRAERAQCLQTRAQANELRSALHDKHEALRLLDLEIERAQAEIQRLQEEVAQQPLSVSERTRLLDELDYALRVHDSKRALADQISKMVLNKETELALWQKKTLDSCVEYNKGLVHLAAEFPELLAYAIDEKELMGAEIAENVAARVAALRERVDALTRARAHRAAERAARQRQRARRLEEAQSKLAELKSFVEREQQLLDNEDNKESAEEAAWSSEKLEISKKLEELQSDQEHHAKLESELEFWEKQDLAWRSKLSAMCEYIELQKQEAKEVLEEAKEKRIAIVRDTIRVWNEKLDQCLTEDNQPGDGHQRLPDNN</sequence>
<evidence type="ECO:0000313" key="4">
    <source>
        <dbReference type="Proteomes" id="UP000691718"/>
    </source>
</evidence>
<evidence type="ECO:0000313" key="3">
    <source>
        <dbReference type="EMBL" id="CAG5056848.1"/>
    </source>
</evidence>
<feature type="coiled-coil region" evidence="1">
    <location>
        <begin position="372"/>
        <end position="406"/>
    </location>
</feature>
<feature type="compositionally biased region" description="Polar residues" evidence="2">
    <location>
        <begin position="82"/>
        <end position="99"/>
    </location>
</feature>
<dbReference type="OrthoDB" id="7459479at2759"/>
<organism evidence="3 4">
    <name type="scientific">Parnassius apollo</name>
    <name type="common">Apollo butterfly</name>
    <name type="synonym">Papilio apollo</name>
    <dbReference type="NCBI Taxonomy" id="110799"/>
    <lineage>
        <taxon>Eukaryota</taxon>
        <taxon>Metazoa</taxon>
        <taxon>Ecdysozoa</taxon>
        <taxon>Arthropoda</taxon>
        <taxon>Hexapoda</taxon>
        <taxon>Insecta</taxon>
        <taxon>Pterygota</taxon>
        <taxon>Neoptera</taxon>
        <taxon>Endopterygota</taxon>
        <taxon>Lepidoptera</taxon>
        <taxon>Glossata</taxon>
        <taxon>Ditrysia</taxon>
        <taxon>Papilionoidea</taxon>
        <taxon>Papilionidae</taxon>
        <taxon>Parnassiinae</taxon>
        <taxon>Parnassini</taxon>
        <taxon>Parnassius</taxon>
        <taxon>Parnassius</taxon>
    </lineage>
</organism>
<feature type="region of interest" description="Disordered" evidence="2">
    <location>
        <begin position="1"/>
        <end position="123"/>
    </location>
</feature>
<dbReference type="GO" id="GO:0051315">
    <property type="term" value="P:attachment of mitotic spindle microtubules to kinetochore"/>
    <property type="evidence" value="ECO:0007669"/>
    <property type="project" value="InterPro"/>
</dbReference>
<protein>
    <submittedName>
        <fullName evidence="3">(apollo) hypothetical protein</fullName>
    </submittedName>
</protein>
<dbReference type="PANTHER" id="PTHR10643">
    <property type="entry name" value="KINETOCHORE PROTEIN NDC80"/>
    <property type="match status" value="1"/>
</dbReference>